<name>A0A5B7K562_PORTR</name>
<dbReference type="InterPro" id="IPR009224">
    <property type="entry name" value="SAMP"/>
</dbReference>
<dbReference type="OrthoDB" id="5918429at2759"/>
<feature type="compositionally biased region" description="Basic and acidic residues" evidence="1">
    <location>
        <begin position="34"/>
        <end position="62"/>
    </location>
</feature>
<evidence type="ECO:0000313" key="2">
    <source>
        <dbReference type="EMBL" id="MPD04281.1"/>
    </source>
</evidence>
<reference evidence="2 3" key="1">
    <citation type="submission" date="2019-05" db="EMBL/GenBank/DDBJ databases">
        <title>Another draft genome of Portunus trituberculatus and its Hox gene families provides insights of decapod evolution.</title>
        <authorList>
            <person name="Jeong J.-H."/>
            <person name="Song I."/>
            <person name="Kim S."/>
            <person name="Choi T."/>
            <person name="Kim D."/>
            <person name="Ryu S."/>
            <person name="Kim W."/>
        </authorList>
    </citation>
    <scope>NUCLEOTIDE SEQUENCE [LARGE SCALE GENOMIC DNA]</scope>
    <source>
        <tissue evidence="2">Muscle</tissue>
    </source>
</reference>
<dbReference type="EMBL" id="VSRR010140291">
    <property type="protein sequence ID" value="MPD04281.1"/>
    <property type="molecule type" value="Genomic_DNA"/>
</dbReference>
<gene>
    <name evidence="2" type="ORF">E2C01_099959</name>
</gene>
<proteinExistence type="predicted"/>
<accession>A0A5B7K562</accession>
<dbReference type="Proteomes" id="UP000324222">
    <property type="component" value="Unassembled WGS sequence"/>
</dbReference>
<keyword evidence="3" id="KW-1185">Reference proteome</keyword>
<protein>
    <submittedName>
        <fullName evidence="2">Uncharacterized protein</fullName>
    </submittedName>
</protein>
<sequence>MWREMTEVTKNMSFIVGVQERGGLSPVAREAEEEGVREGAKERGEDRSRENSGTRSSTHTDSESEDLLAECISSGMPDNT</sequence>
<evidence type="ECO:0000313" key="3">
    <source>
        <dbReference type="Proteomes" id="UP000324222"/>
    </source>
</evidence>
<dbReference type="Pfam" id="PF05924">
    <property type="entry name" value="SAMP"/>
    <property type="match status" value="1"/>
</dbReference>
<dbReference type="AlphaFoldDB" id="A0A5B7K562"/>
<dbReference type="GO" id="GO:0008013">
    <property type="term" value="F:beta-catenin binding"/>
    <property type="evidence" value="ECO:0007669"/>
    <property type="project" value="InterPro"/>
</dbReference>
<comment type="caution">
    <text evidence="2">The sequence shown here is derived from an EMBL/GenBank/DDBJ whole genome shotgun (WGS) entry which is preliminary data.</text>
</comment>
<feature type="region of interest" description="Disordered" evidence="1">
    <location>
        <begin position="18"/>
        <end position="80"/>
    </location>
</feature>
<evidence type="ECO:0000256" key="1">
    <source>
        <dbReference type="SAM" id="MobiDB-lite"/>
    </source>
</evidence>
<dbReference type="GO" id="GO:0016055">
    <property type="term" value="P:Wnt signaling pathway"/>
    <property type="evidence" value="ECO:0007669"/>
    <property type="project" value="InterPro"/>
</dbReference>
<organism evidence="2 3">
    <name type="scientific">Portunus trituberculatus</name>
    <name type="common">Swimming crab</name>
    <name type="synonym">Neptunus trituberculatus</name>
    <dbReference type="NCBI Taxonomy" id="210409"/>
    <lineage>
        <taxon>Eukaryota</taxon>
        <taxon>Metazoa</taxon>
        <taxon>Ecdysozoa</taxon>
        <taxon>Arthropoda</taxon>
        <taxon>Crustacea</taxon>
        <taxon>Multicrustacea</taxon>
        <taxon>Malacostraca</taxon>
        <taxon>Eumalacostraca</taxon>
        <taxon>Eucarida</taxon>
        <taxon>Decapoda</taxon>
        <taxon>Pleocyemata</taxon>
        <taxon>Brachyura</taxon>
        <taxon>Eubrachyura</taxon>
        <taxon>Portunoidea</taxon>
        <taxon>Portunidae</taxon>
        <taxon>Portuninae</taxon>
        <taxon>Portunus</taxon>
    </lineage>
</organism>